<comment type="caution">
    <text evidence="2">The sequence shown here is derived from an EMBL/GenBank/DDBJ whole genome shotgun (WGS) entry which is preliminary data.</text>
</comment>
<dbReference type="EMBL" id="SGPL01000041">
    <property type="protein sequence ID" value="THH19588.1"/>
    <property type="molecule type" value="Genomic_DNA"/>
</dbReference>
<feature type="region of interest" description="Disordered" evidence="1">
    <location>
        <begin position="153"/>
        <end position="182"/>
    </location>
</feature>
<feature type="region of interest" description="Disordered" evidence="1">
    <location>
        <begin position="278"/>
        <end position="304"/>
    </location>
</feature>
<dbReference type="Proteomes" id="UP000310158">
    <property type="component" value="Unassembled WGS sequence"/>
</dbReference>
<dbReference type="AlphaFoldDB" id="A0A4S4M548"/>
<name>A0A4S4M548_9AGAM</name>
<proteinExistence type="predicted"/>
<evidence type="ECO:0000313" key="3">
    <source>
        <dbReference type="Proteomes" id="UP000310158"/>
    </source>
</evidence>
<feature type="region of interest" description="Disordered" evidence="1">
    <location>
        <begin position="105"/>
        <end position="127"/>
    </location>
</feature>
<protein>
    <submittedName>
        <fullName evidence="2">Uncharacterized protein</fullName>
    </submittedName>
</protein>
<reference evidence="2 3" key="1">
    <citation type="submission" date="2019-02" db="EMBL/GenBank/DDBJ databases">
        <title>Genome sequencing of the rare red list fungi Bondarzewia mesenterica.</title>
        <authorList>
            <person name="Buettner E."/>
            <person name="Kellner H."/>
        </authorList>
    </citation>
    <scope>NUCLEOTIDE SEQUENCE [LARGE SCALE GENOMIC DNA]</scope>
    <source>
        <strain evidence="2 3">DSM 108281</strain>
    </source>
</reference>
<gene>
    <name evidence="2" type="ORF">EW146_g1612</name>
</gene>
<evidence type="ECO:0000313" key="2">
    <source>
        <dbReference type="EMBL" id="THH19588.1"/>
    </source>
</evidence>
<dbReference type="Gene3D" id="6.10.140.910">
    <property type="match status" value="1"/>
</dbReference>
<dbReference type="SUPFAM" id="SSF144284">
    <property type="entry name" value="Sec2 N-terminal region"/>
    <property type="match status" value="1"/>
</dbReference>
<evidence type="ECO:0000256" key="1">
    <source>
        <dbReference type="SAM" id="MobiDB-lite"/>
    </source>
</evidence>
<feature type="compositionally biased region" description="Basic and acidic residues" evidence="1">
    <location>
        <begin position="173"/>
        <end position="182"/>
    </location>
</feature>
<dbReference type="OrthoDB" id="426293at2759"/>
<accession>A0A4S4M548</accession>
<feature type="compositionally biased region" description="Low complexity" evidence="1">
    <location>
        <begin position="105"/>
        <end position="119"/>
    </location>
</feature>
<sequence length="685" mass="75522">MLPPRLRRYARLPLSFIAHLSVKPGAHVPRALCWNGAASAPSGPSSSTSVESSPDLVPHFLCSSSSRSAWSSSAHTCLFSAKSHSTDHCPFCLSYLPYLSYVPSPTTSTPPVNPQPSTSLQSQHRDKTHPTETFLRIHLASTSTTAADAVVAGSHAPSSTARRVEGLGGPGRRGGEQGGRDVRRGGLPFFDYRVRKPRRHNSDSEAFESLLMHRAVRDCKYEVNEGRMTEECSQYLAQLEKDWERHRVKTGGISVSSKVMLVSCRKLHSAQLRIKMGEREREREEMCSSVNDADGIGTTPSTSTSSMESIIQCNIDLLFDRDQDASAWEPARPPDVLGEFLDSRTEIRVANFVNPPPALDAQTFSKVVTVVDAPLVTSTVPLAMRASSSNSALFLSGKDILAYLRTLNTSDTKIIEIDFAALKAGTAAGAVPQAKTERKEKEADYTAWYTNVCLTSIHSRDYMFKADCEASEQKIQSQCLAGMRDMEVQVPVRDEEAEVEDSPFGLRGDADLGYGHRRWASSLRDQGMSDGDSGGDVWVEAEADMLEMVWVAQHIGEVTRQSNDDARALVIVSLHPQVQDLFSQVIQFDNKLIKSYDHVSDLEHDLHVSQNLRTSSLKISQCELEHTQHLSALNTGLLVEKAQVTAELMRLMEKATDEAVQRGLTEGVRAETEKDLDDLSTRLFN</sequence>
<organism evidence="2 3">
    <name type="scientific">Bondarzewia mesenterica</name>
    <dbReference type="NCBI Taxonomy" id="1095465"/>
    <lineage>
        <taxon>Eukaryota</taxon>
        <taxon>Fungi</taxon>
        <taxon>Dikarya</taxon>
        <taxon>Basidiomycota</taxon>
        <taxon>Agaricomycotina</taxon>
        <taxon>Agaricomycetes</taxon>
        <taxon>Russulales</taxon>
        <taxon>Bondarzewiaceae</taxon>
        <taxon>Bondarzewia</taxon>
    </lineage>
</organism>
<keyword evidence="3" id="KW-1185">Reference proteome</keyword>